<keyword evidence="2" id="KW-0378">Hydrolase</keyword>
<dbReference type="InterPro" id="IPR005269">
    <property type="entry name" value="LOG"/>
</dbReference>
<dbReference type="GO" id="GO:0008714">
    <property type="term" value="F:AMP nucleosidase activity"/>
    <property type="evidence" value="ECO:0007669"/>
    <property type="project" value="UniProtKB-EC"/>
</dbReference>
<evidence type="ECO:0000256" key="2">
    <source>
        <dbReference type="RuleBase" id="RU363015"/>
    </source>
</evidence>
<dbReference type="AlphaFoldDB" id="A0A345Y5R2"/>
<keyword evidence="2" id="KW-0203">Cytokinin biosynthesis</keyword>
<dbReference type="OrthoDB" id="9801098at2"/>
<name>A0A345Y5R2_9NEIS</name>
<dbReference type="InterPro" id="IPR031100">
    <property type="entry name" value="LOG_fam"/>
</dbReference>
<dbReference type="Gene3D" id="3.40.50.450">
    <property type="match status" value="1"/>
</dbReference>
<dbReference type="NCBIfam" id="TIGR00730">
    <property type="entry name" value="Rossman fold protein, TIGR00730 family"/>
    <property type="match status" value="1"/>
</dbReference>
<accession>A0A345Y5R2</accession>
<dbReference type="EMBL" id="CP031337">
    <property type="protein sequence ID" value="AXK39264.1"/>
    <property type="molecule type" value="Genomic_DNA"/>
</dbReference>
<protein>
    <recommendedName>
        <fullName evidence="2">Cytokinin riboside 5'-monophosphate phosphoribohydrolase</fullName>
        <ecNumber evidence="2">3.2.2.n1</ecNumber>
    </recommendedName>
</protein>
<evidence type="ECO:0000256" key="1">
    <source>
        <dbReference type="ARBA" id="ARBA00000274"/>
    </source>
</evidence>
<dbReference type="GO" id="GO:0009691">
    <property type="term" value="P:cytokinin biosynthetic process"/>
    <property type="evidence" value="ECO:0007669"/>
    <property type="project" value="UniProtKB-UniRule"/>
</dbReference>
<dbReference type="PANTHER" id="PTHR43393">
    <property type="entry name" value="CYTOKININ RIBOSIDE 5'-MONOPHOSPHATE PHOSPHORIBOHYDROLASE"/>
    <property type="match status" value="1"/>
</dbReference>
<dbReference type="PANTHER" id="PTHR43393:SF2">
    <property type="entry name" value="CYTOKININ RIBOSIDE 5'-MONOPHOSPHATE PHOSPHORIBOHYDROLASE"/>
    <property type="match status" value="1"/>
</dbReference>
<dbReference type="Proteomes" id="UP000254537">
    <property type="component" value="Chromosome"/>
</dbReference>
<sequence length="242" mass="27059">MSLFDKLPQASDRYATMHRFRAREAWHVLKIVSEFVESAEELQGITPAVSIFGSARTPRDHAYYKLTEEIARQLSDSGFSVISGGGPGIMEAANRGAFHGKSPSIGLNIVLPHEQSGNEFQDLSLRFNHFFSRKVMFVKHAIAYVVMPGGFGTMDEMFEALTLIQTGKGRKIPIILVGAEFWGGLVAWFRERLVGEGMVSSNDLNLIQLIDEPAAIVEAIFRYYETRGFEASPEEREQLLNL</sequence>
<dbReference type="SUPFAM" id="SSF102405">
    <property type="entry name" value="MCP/YpsA-like"/>
    <property type="match status" value="1"/>
</dbReference>
<proteinExistence type="inferred from homology"/>
<organism evidence="3 4">
    <name type="scientific">Crenobacter cavernae</name>
    <dbReference type="NCBI Taxonomy" id="2290923"/>
    <lineage>
        <taxon>Bacteria</taxon>
        <taxon>Pseudomonadati</taxon>
        <taxon>Pseudomonadota</taxon>
        <taxon>Betaproteobacteria</taxon>
        <taxon>Neisseriales</taxon>
        <taxon>Neisseriaceae</taxon>
        <taxon>Crenobacter</taxon>
    </lineage>
</organism>
<dbReference type="GO" id="GO:0005829">
    <property type="term" value="C:cytosol"/>
    <property type="evidence" value="ECO:0007669"/>
    <property type="project" value="TreeGrafter"/>
</dbReference>
<dbReference type="EC" id="3.2.2.n1" evidence="2"/>
<reference evidence="3 4" key="1">
    <citation type="submission" date="2018-07" db="EMBL/GenBank/DDBJ databases">
        <title>Crenobacter cavernae sp. nov., isolated from a karst cave.</title>
        <authorList>
            <person name="Zhu H."/>
        </authorList>
    </citation>
    <scope>NUCLEOTIDE SEQUENCE [LARGE SCALE GENOMIC DNA]</scope>
    <source>
        <strain evidence="3 4">K1W11S-77</strain>
    </source>
</reference>
<gene>
    <name evidence="3" type="ORF">DWG20_07370</name>
</gene>
<dbReference type="KEGG" id="ccah:DWG20_07370"/>
<dbReference type="RefSeq" id="WP_115433199.1">
    <property type="nucleotide sequence ID" value="NZ_CP031337.1"/>
</dbReference>
<dbReference type="InterPro" id="IPR052341">
    <property type="entry name" value="LOG_family_nucleotidases"/>
</dbReference>
<comment type="similarity">
    <text evidence="2">Belongs to the LOG family.</text>
</comment>
<dbReference type="Pfam" id="PF03641">
    <property type="entry name" value="Lysine_decarbox"/>
    <property type="match status" value="1"/>
</dbReference>
<evidence type="ECO:0000313" key="3">
    <source>
        <dbReference type="EMBL" id="AXK39264.1"/>
    </source>
</evidence>
<comment type="catalytic activity">
    <reaction evidence="1">
        <text>AMP + H2O = D-ribose 5-phosphate + adenine</text>
        <dbReference type="Rhea" id="RHEA:20129"/>
        <dbReference type="ChEBI" id="CHEBI:15377"/>
        <dbReference type="ChEBI" id="CHEBI:16708"/>
        <dbReference type="ChEBI" id="CHEBI:78346"/>
        <dbReference type="ChEBI" id="CHEBI:456215"/>
        <dbReference type="EC" id="3.2.2.4"/>
    </reaction>
</comment>
<evidence type="ECO:0000313" key="4">
    <source>
        <dbReference type="Proteomes" id="UP000254537"/>
    </source>
</evidence>